<reference evidence="2 3" key="1">
    <citation type="submission" date="2018-05" db="EMBL/GenBank/DDBJ databases">
        <title>Pararhodobacter marina sp. nov., isolated from deep-sea water of the Indian Ocean.</title>
        <authorList>
            <person name="Lai Q.Sr."/>
            <person name="Liu X."/>
            <person name="Shao Z."/>
        </authorList>
    </citation>
    <scope>NUCLEOTIDE SEQUENCE [LARGE SCALE GENOMIC DNA]</scope>
    <source>
        <strain evidence="2 3">CIC4N-9</strain>
    </source>
</reference>
<keyword evidence="1" id="KW-0812">Transmembrane</keyword>
<keyword evidence="1" id="KW-0472">Membrane</keyword>
<keyword evidence="2" id="KW-0067">ATP-binding</keyword>
<dbReference type="AlphaFoldDB" id="A0A2U2CA68"/>
<keyword evidence="3" id="KW-1185">Reference proteome</keyword>
<feature type="transmembrane region" description="Helical" evidence="1">
    <location>
        <begin position="324"/>
        <end position="343"/>
    </location>
</feature>
<dbReference type="PANTHER" id="PTHR37826">
    <property type="entry name" value="FLOTILLIN BAND_7_5 DOMAIN PROTEIN"/>
    <property type="match status" value="1"/>
</dbReference>
<proteinExistence type="predicted"/>
<dbReference type="EMBL" id="QEYD01000006">
    <property type="protein sequence ID" value="PWE28752.1"/>
    <property type="molecule type" value="Genomic_DNA"/>
</dbReference>
<dbReference type="Proteomes" id="UP000244940">
    <property type="component" value="Unassembled WGS sequence"/>
</dbReference>
<evidence type="ECO:0000313" key="2">
    <source>
        <dbReference type="EMBL" id="PWE28752.1"/>
    </source>
</evidence>
<sequence length="347" mass="39920">MRFSPGQRSLTCEYCGHEQDIPHSEQERDAALETYDLREALAHHLPPEAIEEHRLLSCNNCGAQVDFDPAQHAAQCPFCGSPVVTDTGTHRQIKPGAVLPFKLDERQAHAQMRKWLKRLWFAPGELKKYARSDGSRLDGLYVPYWSFDSDTKSRYTGERGDAYYENRTVMRDGKKTTERVRKIRWKRVSGRTARDFRDVLIMASQSLPRNYVRALEPWMLGELAPYTPQFLSGFRAEGYTVELPDGHTLGLKRMDDVIRQDVRRSIGGDEQRIHSVDTDHNNERFKHVLLPIWMAAYQYRGKSYRFVVNGQTGKVQGERPWSKWKIAFAILAAIVVVVGVALINQNR</sequence>
<keyword evidence="2" id="KW-0347">Helicase</keyword>
<evidence type="ECO:0000313" key="3">
    <source>
        <dbReference type="Proteomes" id="UP000244940"/>
    </source>
</evidence>
<name>A0A2U2CA68_9RHOB</name>
<evidence type="ECO:0000256" key="1">
    <source>
        <dbReference type="SAM" id="Phobius"/>
    </source>
</evidence>
<organism evidence="2 3">
    <name type="scientific">Pararhodobacter marinus</name>
    <dbReference type="NCBI Taxonomy" id="2184063"/>
    <lineage>
        <taxon>Bacteria</taxon>
        <taxon>Pseudomonadati</taxon>
        <taxon>Pseudomonadota</taxon>
        <taxon>Alphaproteobacteria</taxon>
        <taxon>Rhodobacterales</taxon>
        <taxon>Paracoccaceae</taxon>
        <taxon>Pararhodobacter</taxon>
    </lineage>
</organism>
<dbReference type="PANTHER" id="PTHR37826:SF3">
    <property type="entry name" value="J DOMAIN-CONTAINING PROTEIN"/>
    <property type="match status" value="1"/>
</dbReference>
<accession>A0A2U2CA68</accession>
<keyword evidence="2" id="KW-0378">Hydrolase</keyword>
<keyword evidence="2" id="KW-0547">Nucleotide-binding</keyword>
<keyword evidence="1" id="KW-1133">Transmembrane helix</keyword>
<protein>
    <submittedName>
        <fullName evidence="2">Primosomal protein N' (Replication factor Y)-superfamily II helicase</fullName>
    </submittedName>
</protein>
<dbReference type="OrthoDB" id="3182597at2"/>
<gene>
    <name evidence="2" type="ORF">C4N9_12065</name>
</gene>
<comment type="caution">
    <text evidence="2">The sequence shown here is derived from an EMBL/GenBank/DDBJ whole genome shotgun (WGS) entry which is preliminary data.</text>
</comment>
<dbReference type="GO" id="GO:0004386">
    <property type="term" value="F:helicase activity"/>
    <property type="evidence" value="ECO:0007669"/>
    <property type="project" value="UniProtKB-KW"/>
</dbReference>
<dbReference type="Gene3D" id="2.20.28.30">
    <property type="entry name" value="RNA polymerase ii, chain L"/>
    <property type="match status" value="1"/>
</dbReference>